<evidence type="ECO:0000313" key="2">
    <source>
        <dbReference type="EMBL" id="KAK7677741.1"/>
    </source>
</evidence>
<evidence type="ECO:0000313" key="3">
    <source>
        <dbReference type="Proteomes" id="UP001385951"/>
    </source>
</evidence>
<accession>A0AAW0FB80</accession>
<sequence>MQFVFKYLVLPAFAVLAITAAPIEGEGMAPHVQMGGIGINMKRSQMGNGGMIMDRAEMGMKNMNMGRAEMGDGRINMRAEMGNGMMD</sequence>
<dbReference type="EMBL" id="JASBNA010000083">
    <property type="protein sequence ID" value="KAK7677741.1"/>
    <property type="molecule type" value="Genomic_DNA"/>
</dbReference>
<dbReference type="Proteomes" id="UP001385951">
    <property type="component" value="Unassembled WGS sequence"/>
</dbReference>
<feature type="signal peptide" evidence="1">
    <location>
        <begin position="1"/>
        <end position="25"/>
    </location>
</feature>
<comment type="caution">
    <text evidence="2">The sequence shown here is derived from an EMBL/GenBank/DDBJ whole genome shotgun (WGS) entry which is preliminary data.</text>
</comment>
<dbReference type="AlphaFoldDB" id="A0AAW0FB80"/>
<proteinExistence type="predicted"/>
<gene>
    <name evidence="2" type="ORF">QCA50_019293</name>
</gene>
<evidence type="ECO:0000256" key="1">
    <source>
        <dbReference type="SAM" id="SignalP"/>
    </source>
</evidence>
<name>A0AAW0FB80_9APHY</name>
<keyword evidence="1" id="KW-0732">Signal</keyword>
<keyword evidence="3" id="KW-1185">Reference proteome</keyword>
<reference evidence="2 3" key="1">
    <citation type="submission" date="2022-09" db="EMBL/GenBank/DDBJ databases">
        <authorList>
            <person name="Palmer J.M."/>
        </authorList>
    </citation>
    <scope>NUCLEOTIDE SEQUENCE [LARGE SCALE GENOMIC DNA]</scope>
    <source>
        <strain evidence="2 3">DSM 7382</strain>
    </source>
</reference>
<protein>
    <submittedName>
        <fullName evidence="2">Uncharacterized protein</fullName>
    </submittedName>
</protein>
<feature type="chain" id="PRO_5043844299" evidence="1">
    <location>
        <begin position="26"/>
        <end position="87"/>
    </location>
</feature>
<organism evidence="2 3">
    <name type="scientific">Cerrena zonata</name>
    <dbReference type="NCBI Taxonomy" id="2478898"/>
    <lineage>
        <taxon>Eukaryota</taxon>
        <taxon>Fungi</taxon>
        <taxon>Dikarya</taxon>
        <taxon>Basidiomycota</taxon>
        <taxon>Agaricomycotina</taxon>
        <taxon>Agaricomycetes</taxon>
        <taxon>Polyporales</taxon>
        <taxon>Cerrenaceae</taxon>
        <taxon>Cerrena</taxon>
    </lineage>
</organism>